<comment type="caution">
    <text evidence="5">The sequence shown here is derived from an EMBL/GenBank/DDBJ whole genome shotgun (WGS) entry which is preliminary data.</text>
</comment>
<evidence type="ECO:0000259" key="4">
    <source>
        <dbReference type="PROSITE" id="PS51063"/>
    </source>
</evidence>
<dbReference type="InterPro" id="IPR014710">
    <property type="entry name" value="RmlC-like_jellyroll"/>
</dbReference>
<dbReference type="Gene3D" id="1.10.10.10">
    <property type="entry name" value="Winged helix-like DNA-binding domain superfamily/Winged helix DNA-binding domain"/>
    <property type="match status" value="1"/>
</dbReference>
<dbReference type="GO" id="GO:0003677">
    <property type="term" value="F:DNA binding"/>
    <property type="evidence" value="ECO:0007669"/>
    <property type="project" value="UniProtKB-KW"/>
</dbReference>
<reference evidence="6" key="1">
    <citation type="submission" date="2017-05" db="EMBL/GenBank/DDBJ databases">
        <authorList>
            <person name="Lin X."/>
        </authorList>
    </citation>
    <scope>NUCLEOTIDE SEQUENCE [LARGE SCALE GENOMIC DNA]</scope>
    <source>
        <strain evidence="6">JLT2012</strain>
    </source>
</reference>
<dbReference type="InterPro" id="IPR036390">
    <property type="entry name" value="WH_DNA-bd_sf"/>
</dbReference>
<name>A0A219B2N8_9SPHN</name>
<dbReference type="RefSeq" id="WP_088710876.1">
    <property type="nucleotide sequence ID" value="NZ_NFZT01000001.1"/>
</dbReference>
<dbReference type="InterPro" id="IPR000595">
    <property type="entry name" value="cNMP-bd_dom"/>
</dbReference>
<evidence type="ECO:0000313" key="6">
    <source>
        <dbReference type="Proteomes" id="UP000198462"/>
    </source>
</evidence>
<feature type="domain" description="HTH crp-type" evidence="4">
    <location>
        <begin position="154"/>
        <end position="228"/>
    </location>
</feature>
<organism evidence="5 6">
    <name type="scientific">Pacificimonas flava</name>
    <dbReference type="NCBI Taxonomy" id="1234595"/>
    <lineage>
        <taxon>Bacteria</taxon>
        <taxon>Pseudomonadati</taxon>
        <taxon>Pseudomonadota</taxon>
        <taxon>Alphaproteobacteria</taxon>
        <taxon>Sphingomonadales</taxon>
        <taxon>Sphingosinicellaceae</taxon>
        <taxon>Pacificimonas</taxon>
    </lineage>
</organism>
<dbReference type="SUPFAM" id="SSF51206">
    <property type="entry name" value="cAMP-binding domain-like"/>
    <property type="match status" value="1"/>
</dbReference>
<gene>
    <name evidence="5" type="ORF">B5C34_00490</name>
</gene>
<dbReference type="SUPFAM" id="SSF46785">
    <property type="entry name" value="Winged helix' DNA-binding domain"/>
    <property type="match status" value="1"/>
</dbReference>
<dbReference type="SMART" id="SM00419">
    <property type="entry name" value="HTH_CRP"/>
    <property type="match status" value="1"/>
</dbReference>
<keyword evidence="1" id="KW-0805">Transcription regulation</keyword>
<dbReference type="Gene3D" id="2.60.120.10">
    <property type="entry name" value="Jelly Rolls"/>
    <property type="match status" value="1"/>
</dbReference>
<dbReference type="Proteomes" id="UP000198462">
    <property type="component" value="Unassembled WGS sequence"/>
</dbReference>
<dbReference type="GO" id="GO:0006355">
    <property type="term" value="P:regulation of DNA-templated transcription"/>
    <property type="evidence" value="ECO:0007669"/>
    <property type="project" value="InterPro"/>
</dbReference>
<dbReference type="AlphaFoldDB" id="A0A219B2N8"/>
<accession>A0A219B2N8</accession>
<dbReference type="Pfam" id="PF13545">
    <property type="entry name" value="HTH_Crp_2"/>
    <property type="match status" value="1"/>
</dbReference>
<dbReference type="OrthoDB" id="6155297at2"/>
<evidence type="ECO:0000256" key="2">
    <source>
        <dbReference type="ARBA" id="ARBA00023125"/>
    </source>
</evidence>
<evidence type="ECO:0000256" key="3">
    <source>
        <dbReference type="ARBA" id="ARBA00023163"/>
    </source>
</evidence>
<keyword evidence="6" id="KW-1185">Reference proteome</keyword>
<dbReference type="CDD" id="cd00038">
    <property type="entry name" value="CAP_ED"/>
    <property type="match status" value="1"/>
</dbReference>
<sequence>MARASNASGGESCLIAKLSHFADLRDTDRDMLREFEHNERTFKKRDIVRREDEDIVVLFVVKKGWFYGHSLLPSGKRQVHRLFLPGDLIGTHEIVSDCAIYDISAASAGVLCPFDKRGLTDVFATSPRLTALLYSIEALDQITLDDRMRAVSRMDAEGRVAFFFLQIANRLRVAGELSGNSFRMELSQELIGDALGLTGIHVNRTLRQLSEKGLLELRSGELELSDEAALERLCGFNNRHYRIDTSWFPDG</sequence>
<dbReference type="InterPro" id="IPR012318">
    <property type="entry name" value="HTH_CRP"/>
</dbReference>
<evidence type="ECO:0000313" key="5">
    <source>
        <dbReference type="EMBL" id="OWV32078.1"/>
    </source>
</evidence>
<dbReference type="PROSITE" id="PS51063">
    <property type="entry name" value="HTH_CRP_2"/>
    <property type="match status" value="1"/>
</dbReference>
<evidence type="ECO:0000256" key="1">
    <source>
        <dbReference type="ARBA" id="ARBA00023015"/>
    </source>
</evidence>
<keyword evidence="3" id="KW-0804">Transcription</keyword>
<keyword evidence="2" id="KW-0238">DNA-binding</keyword>
<dbReference type="InterPro" id="IPR018490">
    <property type="entry name" value="cNMP-bd_dom_sf"/>
</dbReference>
<dbReference type="InterPro" id="IPR036388">
    <property type="entry name" value="WH-like_DNA-bd_sf"/>
</dbReference>
<dbReference type="Pfam" id="PF00027">
    <property type="entry name" value="cNMP_binding"/>
    <property type="match status" value="1"/>
</dbReference>
<proteinExistence type="predicted"/>
<protein>
    <recommendedName>
        <fullName evidence="4">HTH crp-type domain-containing protein</fullName>
    </recommendedName>
</protein>
<dbReference type="EMBL" id="NFZT01000001">
    <property type="protein sequence ID" value="OWV32078.1"/>
    <property type="molecule type" value="Genomic_DNA"/>
</dbReference>